<evidence type="ECO:0000256" key="1">
    <source>
        <dbReference type="SAM" id="MobiDB-lite"/>
    </source>
</evidence>
<feature type="region of interest" description="Disordered" evidence="1">
    <location>
        <begin position="40"/>
        <end position="62"/>
    </location>
</feature>
<dbReference type="AlphaFoldDB" id="K0K8R0"/>
<reference evidence="2 3" key="1">
    <citation type="journal article" date="2012" name="BMC Genomics">
        <title>Complete genome sequence of Saccharothrix espanaensis DSM 44229T and comparison to the other completely sequenced Pseudonocardiaceae.</title>
        <authorList>
            <person name="Strobel T."/>
            <person name="Al-Dilaimi A."/>
            <person name="Blom J."/>
            <person name="Gessner A."/>
            <person name="Kalinowski J."/>
            <person name="Luzhetska M."/>
            <person name="Puhler A."/>
            <person name="Szczepanowski R."/>
            <person name="Bechthold A."/>
            <person name="Ruckert C."/>
        </authorList>
    </citation>
    <scope>NUCLEOTIDE SEQUENCE [LARGE SCALE GENOMIC DNA]</scope>
    <source>
        <strain evidence="3">ATCC 51144 / DSM 44229 / JCM 9112 / NBRC 15066 / NRRL 15764</strain>
    </source>
</reference>
<organism evidence="2 3">
    <name type="scientific">Saccharothrix espanaensis (strain ATCC 51144 / DSM 44229 / JCM 9112 / NBRC 15066 / NRRL 15764)</name>
    <dbReference type="NCBI Taxonomy" id="1179773"/>
    <lineage>
        <taxon>Bacteria</taxon>
        <taxon>Bacillati</taxon>
        <taxon>Actinomycetota</taxon>
        <taxon>Actinomycetes</taxon>
        <taxon>Pseudonocardiales</taxon>
        <taxon>Pseudonocardiaceae</taxon>
        <taxon>Saccharothrix</taxon>
    </lineage>
</organism>
<dbReference type="STRING" id="1179773.BN6_59630"/>
<name>K0K8R0_SACES</name>
<gene>
    <name evidence="2" type="ordered locus">BN6_59630</name>
</gene>
<evidence type="ECO:0000313" key="2">
    <source>
        <dbReference type="EMBL" id="CCH33219.1"/>
    </source>
</evidence>
<dbReference type="Proteomes" id="UP000006281">
    <property type="component" value="Chromosome"/>
</dbReference>
<evidence type="ECO:0000313" key="3">
    <source>
        <dbReference type="Proteomes" id="UP000006281"/>
    </source>
</evidence>
<protein>
    <submittedName>
        <fullName evidence="2">Uncharacterized protein</fullName>
    </submittedName>
</protein>
<dbReference type="HOGENOM" id="CLU_2901541_0_0_11"/>
<accession>K0K8R0</accession>
<proteinExistence type="predicted"/>
<sequence length="62" mass="6655">MHGVRTLADERGKSWLRPLAGCADVRREAAEQWPAFFAGRRGRAGRSGGTGRRPIGLPGIAP</sequence>
<dbReference type="KEGG" id="sesp:BN6_59630"/>
<keyword evidence="3" id="KW-1185">Reference proteome</keyword>
<dbReference type="EMBL" id="HE804045">
    <property type="protein sequence ID" value="CCH33219.1"/>
    <property type="molecule type" value="Genomic_DNA"/>
</dbReference>